<protein>
    <submittedName>
        <fullName evidence="7">O-antigen ligase family protein</fullName>
    </submittedName>
</protein>
<organism evidence="7 8">
    <name type="scientific">Metabacillus halosaccharovorans</name>
    <dbReference type="NCBI Taxonomy" id="930124"/>
    <lineage>
        <taxon>Bacteria</taxon>
        <taxon>Bacillati</taxon>
        <taxon>Bacillota</taxon>
        <taxon>Bacilli</taxon>
        <taxon>Bacillales</taxon>
        <taxon>Bacillaceae</taxon>
        <taxon>Metabacillus</taxon>
    </lineage>
</organism>
<comment type="subcellular location">
    <subcellularLocation>
        <location evidence="1">Membrane</location>
        <topology evidence="1">Multi-pass membrane protein</topology>
    </subcellularLocation>
</comment>
<feature type="transmembrane region" description="Helical" evidence="5">
    <location>
        <begin position="228"/>
        <end position="243"/>
    </location>
</feature>
<dbReference type="GO" id="GO:0016874">
    <property type="term" value="F:ligase activity"/>
    <property type="evidence" value="ECO:0007669"/>
    <property type="project" value="UniProtKB-KW"/>
</dbReference>
<proteinExistence type="predicted"/>
<name>A0ABT3DGR5_9BACI</name>
<feature type="transmembrane region" description="Helical" evidence="5">
    <location>
        <begin position="84"/>
        <end position="110"/>
    </location>
</feature>
<keyword evidence="2 5" id="KW-0812">Transmembrane</keyword>
<dbReference type="Pfam" id="PF04932">
    <property type="entry name" value="Wzy_C"/>
    <property type="match status" value="1"/>
</dbReference>
<dbReference type="InterPro" id="IPR007016">
    <property type="entry name" value="O-antigen_ligase-rel_domated"/>
</dbReference>
<feature type="transmembrane region" description="Helical" evidence="5">
    <location>
        <begin position="117"/>
        <end position="142"/>
    </location>
</feature>
<keyword evidence="7" id="KW-0436">Ligase</keyword>
<dbReference type="PANTHER" id="PTHR37422">
    <property type="entry name" value="TEICHURONIC ACID BIOSYNTHESIS PROTEIN TUAE"/>
    <property type="match status" value="1"/>
</dbReference>
<feature type="transmembrane region" description="Helical" evidence="5">
    <location>
        <begin position="200"/>
        <end position="221"/>
    </location>
</feature>
<reference evidence="7 8" key="1">
    <citation type="submission" date="2022-10" db="EMBL/GenBank/DDBJ databases">
        <title>Draft genome assembly of moderately radiation resistant bacterium Metabacillus halosaccharovorans.</title>
        <authorList>
            <person name="Pal S."/>
            <person name="Gopinathan A."/>
        </authorList>
    </citation>
    <scope>NUCLEOTIDE SEQUENCE [LARGE SCALE GENOMIC DNA]</scope>
    <source>
        <strain evidence="7 8">VITHBRA001</strain>
    </source>
</reference>
<keyword evidence="8" id="KW-1185">Reference proteome</keyword>
<keyword evidence="4 5" id="KW-0472">Membrane</keyword>
<evidence type="ECO:0000256" key="2">
    <source>
        <dbReference type="ARBA" id="ARBA00022692"/>
    </source>
</evidence>
<evidence type="ECO:0000256" key="3">
    <source>
        <dbReference type="ARBA" id="ARBA00022989"/>
    </source>
</evidence>
<dbReference type="Proteomes" id="UP001526147">
    <property type="component" value="Unassembled WGS sequence"/>
</dbReference>
<comment type="caution">
    <text evidence="7">The sequence shown here is derived from an EMBL/GenBank/DDBJ whole genome shotgun (WGS) entry which is preliminary data.</text>
</comment>
<evidence type="ECO:0000259" key="6">
    <source>
        <dbReference type="Pfam" id="PF04932"/>
    </source>
</evidence>
<evidence type="ECO:0000313" key="8">
    <source>
        <dbReference type="Proteomes" id="UP001526147"/>
    </source>
</evidence>
<gene>
    <name evidence="7" type="ORF">OIH86_11240</name>
</gene>
<dbReference type="InterPro" id="IPR051533">
    <property type="entry name" value="WaaL-like"/>
</dbReference>
<dbReference type="EMBL" id="JAOYEY010000036">
    <property type="protein sequence ID" value="MCV9886233.1"/>
    <property type="molecule type" value="Genomic_DNA"/>
</dbReference>
<accession>A0ABT3DGR5</accession>
<sequence>MVTYLAIDVLKLVPYDSFEVINDKPYRIFMGIHYHWQDVTWFNMQVARNNSIFWEPGVFQIFINLGLFYQFFLAKKVNVRQVLILLVSLFTTFSTTGFMLAILIFVVSFIKIKSKNYLMLIFKAFTVPIILFSGIYVGFLVFDQKASSTSVSYDLRSTDLETGLELFRERPFIGWGYLNYEPYEAATGTPNNSNGLVSMMFHQGIFGILFHVLPAVILAFWFLRHKNIWAALGFGVFYFMSAATEPLMYANIFNVFICLGMVAMFEKRSFFNWAVNTNLIKKPNSQKNANTTLKPIPVLYKKEEQLL</sequence>
<dbReference type="PANTHER" id="PTHR37422:SF13">
    <property type="entry name" value="LIPOPOLYSACCHARIDE BIOSYNTHESIS PROTEIN PA4999-RELATED"/>
    <property type="match status" value="1"/>
</dbReference>
<feature type="transmembrane region" description="Helical" evidence="5">
    <location>
        <begin position="52"/>
        <end position="72"/>
    </location>
</feature>
<dbReference type="RefSeq" id="WP_264142861.1">
    <property type="nucleotide sequence ID" value="NZ_JAOYEY010000036.1"/>
</dbReference>
<keyword evidence="3 5" id="KW-1133">Transmembrane helix</keyword>
<evidence type="ECO:0000256" key="5">
    <source>
        <dbReference type="SAM" id="Phobius"/>
    </source>
</evidence>
<feature type="domain" description="O-antigen ligase-related" evidence="6">
    <location>
        <begin position="82"/>
        <end position="210"/>
    </location>
</feature>
<evidence type="ECO:0000256" key="1">
    <source>
        <dbReference type="ARBA" id="ARBA00004141"/>
    </source>
</evidence>
<evidence type="ECO:0000256" key="4">
    <source>
        <dbReference type="ARBA" id="ARBA00023136"/>
    </source>
</evidence>
<evidence type="ECO:0000313" key="7">
    <source>
        <dbReference type="EMBL" id="MCV9886233.1"/>
    </source>
</evidence>